<feature type="signal peptide" evidence="1">
    <location>
        <begin position="1"/>
        <end position="28"/>
    </location>
</feature>
<accession>A0ABT9PKJ3</accession>
<evidence type="ECO:0000256" key="1">
    <source>
        <dbReference type="SAM" id="SignalP"/>
    </source>
</evidence>
<comment type="caution">
    <text evidence="2">The sequence shown here is derived from an EMBL/GenBank/DDBJ whole genome shotgun (WGS) entry which is preliminary data.</text>
</comment>
<proteinExistence type="predicted"/>
<reference evidence="2 3" key="1">
    <citation type="submission" date="2023-07" db="EMBL/GenBank/DDBJ databases">
        <title>Sequencing the genomes of 1000 actinobacteria strains.</title>
        <authorList>
            <person name="Klenk H.-P."/>
        </authorList>
    </citation>
    <scope>NUCLEOTIDE SEQUENCE [LARGE SCALE GENOMIC DNA]</scope>
    <source>
        <strain evidence="2 3">DSM 19515</strain>
    </source>
</reference>
<protein>
    <submittedName>
        <fullName evidence="2">Uncharacterized protein</fullName>
    </submittedName>
</protein>
<evidence type="ECO:0000313" key="2">
    <source>
        <dbReference type="EMBL" id="MDP9833246.1"/>
    </source>
</evidence>
<keyword evidence="1" id="KW-0732">Signal</keyword>
<dbReference type="EMBL" id="JAUSQL010000001">
    <property type="protein sequence ID" value="MDP9833246.1"/>
    <property type="molecule type" value="Genomic_DNA"/>
</dbReference>
<sequence>MHQRTQSRIAATLLAIGLTFGAASPALAGDGYRGSTVYGCRAYIQEDKAWTNCKPATRSVKIATKAWCTGQPTTYGAWTWASKGKYAYNLSSTECLFNVHYAQTLAQ</sequence>
<name>A0ABT9PKJ3_9ACTO</name>
<keyword evidence="3" id="KW-1185">Reference proteome</keyword>
<gene>
    <name evidence="2" type="ORF">J2S45_001925</name>
</gene>
<organism evidence="2 3">
    <name type="scientific">Trueperella abortisuis</name>
    <dbReference type="NCBI Taxonomy" id="445930"/>
    <lineage>
        <taxon>Bacteria</taxon>
        <taxon>Bacillati</taxon>
        <taxon>Actinomycetota</taxon>
        <taxon>Actinomycetes</taxon>
        <taxon>Actinomycetales</taxon>
        <taxon>Actinomycetaceae</taxon>
        <taxon>Trueperella</taxon>
    </lineage>
</organism>
<feature type="chain" id="PRO_5046549389" evidence="1">
    <location>
        <begin position="29"/>
        <end position="107"/>
    </location>
</feature>
<dbReference type="Proteomes" id="UP001230145">
    <property type="component" value="Unassembled WGS sequence"/>
</dbReference>
<evidence type="ECO:0000313" key="3">
    <source>
        <dbReference type="Proteomes" id="UP001230145"/>
    </source>
</evidence>